<protein>
    <recommendedName>
        <fullName evidence="4">Transglycosylase SLT domain-containing protein</fullName>
    </recommendedName>
</protein>
<evidence type="ECO:0008006" key="4">
    <source>
        <dbReference type="Google" id="ProtNLM"/>
    </source>
</evidence>
<feature type="signal peptide" evidence="1">
    <location>
        <begin position="1"/>
        <end position="24"/>
    </location>
</feature>
<keyword evidence="1" id="KW-0732">Signal</keyword>
<feature type="chain" id="PRO_5025418134" description="Transglycosylase SLT domain-containing protein" evidence="1">
    <location>
        <begin position="25"/>
        <end position="270"/>
    </location>
</feature>
<proteinExistence type="predicted"/>
<organism evidence="2 3">
    <name type="scientific">Lophium mytilinum</name>
    <dbReference type="NCBI Taxonomy" id="390894"/>
    <lineage>
        <taxon>Eukaryota</taxon>
        <taxon>Fungi</taxon>
        <taxon>Dikarya</taxon>
        <taxon>Ascomycota</taxon>
        <taxon>Pezizomycotina</taxon>
        <taxon>Dothideomycetes</taxon>
        <taxon>Pleosporomycetidae</taxon>
        <taxon>Mytilinidiales</taxon>
        <taxon>Mytilinidiaceae</taxon>
        <taxon>Lophium</taxon>
    </lineage>
</organism>
<gene>
    <name evidence="2" type="ORF">BU16DRAFT_522158</name>
</gene>
<dbReference type="AlphaFoldDB" id="A0A6A6R936"/>
<dbReference type="OrthoDB" id="1193027at2759"/>
<reference evidence="2" key="1">
    <citation type="journal article" date="2020" name="Stud. Mycol.">
        <title>101 Dothideomycetes genomes: a test case for predicting lifestyles and emergence of pathogens.</title>
        <authorList>
            <person name="Haridas S."/>
            <person name="Albert R."/>
            <person name="Binder M."/>
            <person name="Bloem J."/>
            <person name="Labutti K."/>
            <person name="Salamov A."/>
            <person name="Andreopoulos B."/>
            <person name="Baker S."/>
            <person name="Barry K."/>
            <person name="Bills G."/>
            <person name="Bluhm B."/>
            <person name="Cannon C."/>
            <person name="Castanera R."/>
            <person name="Culley D."/>
            <person name="Daum C."/>
            <person name="Ezra D."/>
            <person name="Gonzalez J."/>
            <person name="Henrissat B."/>
            <person name="Kuo A."/>
            <person name="Liang C."/>
            <person name="Lipzen A."/>
            <person name="Lutzoni F."/>
            <person name="Magnuson J."/>
            <person name="Mondo S."/>
            <person name="Nolan M."/>
            <person name="Ohm R."/>
            <person name="Pangilinan J."/>
            <person name="Park H.-J."/>
            <person name="Ramirez L."/>
            <person name="Alfaro M."/>
            <person name="Sun H."/>
            <person name="Tritt A."/>
            <person name="Yoshinaga Y."/>
            <person name="Zwiers L.-H."/>
            <person name="Turgeon B."/>
            <person name="Goodwin S."/>
            <person name="Spatafora J."/>
            <person name="Crous P."/>
            <person name="Grigoriev I."/>
        </authorList>
    </citation>
    <scope>NUCLEOTIDE SEQUENCE</scope>
    <source>
        <strain evidence="2">CBS 269.34</strain>
    </source>
</reference>
<sequence>MHIKMLAKIIPLIAALGLLPTVLAYPAQVSPGLATVSNGAALKWYSTNFDKGGPAPEKAASFYNCHGTELSDFPSFEEWISFDDMWKINEPILEAVNPEYLDLIPTIREKIELVSADSQVDARLILAVIMEESTGNLNVPCTQGSMTNCGLMQAAGGSVSFNPKDPENSIEQMIRDGVQGVGAAPGLAGYLNGVSWINNGQFGNPYLAAHIYNAGCASGGDNLAVVEGSGPKSKVYASDISSRLTGWNGERAGCLASAQCPGQLRQASDC</sequence>
<dbReference type="EMBL" id="MU004182">
    <property type="protein sequence ID" value="KAF2501149.1"/>
    <property type="molecule type" value="Genomic_DNA"/>
</dbReference>
<evidence type="ECO:0000256" key="1">
    <source>
        <dbReference type="SAM" id="SignalP"/>
    </source>
</evidence>
<evidence type="ECO:0000313" key="2">
    <source>
        <dbReference type="EMBL" id="KAF2501149.1"/>
    </source>
</evidence>
<dbReference type="Proteomes" id="UP000799750">
    <property type="component" value="Unassembled WGS sequence"/>
</dbReference>
<keyword evidence="3" id="KW-1185">Reference proteome</keyword>
<accession>A0A6A6R936</accession>
<evidence type="ECO:0000313" key="3">
    <source>
        <dbReference type="Proteomes" id="UP000799750"/>
    </source>
</evidence>
<dbReference type="Gene3D" id="1.10.530.10">
    <property type="match status" value="1"/>
</dbReference>
<name>A0A6A6R936_9PEZI</name>